<evidence type="ECO:0000256" key="3">
    <source>
        <dbReference type="ARBA" id="ARBA00022692"/>
    </source>
</evidence>
<gene>
    <name evidence="7" type="ORF">ACFSCY_13115</name>
</gene>
<feature type="transmembrane region" description="Helical" evidence="6">
    <location>
        <begin position="26"/>
        <end position="46"/>
    </location>
</feature>
<accession>A0ABW4FID1</accession>
<feature type="transmembrane region" description="Helical" evidence="6">
    <location>
        <begin position="140"/>
        <end position="158"/>
    </location>
</feature>
<dbReference type="PANTHER" id="PTHR30482">
    <property type="entry name" value="HIGH-AFFINITY BRANCHED-CHAIN AMINO ACID TRANSPORT SYSTEM PERMEASE"/>
    <property type="match status" value="1"/>
</dbReference>
<keyword evidence="3 6" id="KW-0812">Transmembrane</keyword>
<evidence type="ECO:0000256" key="5">
    <source>
        <dbReference type="ARBA" id="ARBA00023136"/>
    </source>
</evidence>
<evidence type="ECO:0000313" key="8">
    <source>
        <dbReference type="Proteomes" id="UP001597145"/>
    </source>
</evidence>
<keyword evidence="4 6" id="KW-1133">Transmembrane helix</keyword>
<keyword evidence="5 6" id="KW-0472">Membrane</keyword>
<dbReference type="RefSeq" id="WP_379659755.1">
    <property type="nucleotide sequence ID" value="NZ_JBHUCP010000008.1"/>
</dbReference>
<dbReference type="Proteomes" id="UP001597145">
    <property type="component" value="Unassembled WGS sequence"/>
</dbReference>
<comment type="subcellular location">
    <subcellularLocation>
        <location evidence="1">Cell membrane</location>
        <topology evidence="1">Multi-pass membrane protein</topology>
    </subcellularLocation>
</comment>
<evidence type="ECO:0000256" key="4">
    <source>
        <dbReference type="ARBA" id="ARBA00022989"/>
    </source>
</evidence>
<evidence type="ECO:0000256" key="6">
    <source>
        <dbReference type="SAM" id="Phobius"/>
    </source>
</evidence>
<dbReference type="PANTHER" id="PTHR30482:SF17">
    <property type="entry name" value="ABC TRANSPORTER ATP-BINDING PROTEIN"/>
    <property type="match status" value="1"/>
</dbReference>
<evidence type="ECO:0000256" key="1">
    <source>
        <dbReference type="ARBA" id="ARBA00004651"/>
    </source>
</evidence>
<comment type="caution">
    <text evidence="7">The sequence shown here is derived from an EMBL/GenBank/DDBJ whole genome shotgun (WGS) entry which is preliminary data.</text>
</comment>
<keyword evidence="2" id="KW-1003">Cell membrane</keyword>
<protein>
    <submittedName>
        <fullName evidence="7">Branched-chain amino acid ABC transporter permease</fullName>
    </submittedName>
</protein>
<name>A0ABW4FID1_9PSEU</name>
<keyword evidence="8" id="KW-1185">Reference proteome</keyword>
<feature type="transmembrane region" description="Helical" evidence="6">
    <location>
        <begin position="190"/>
        <end position="210"/>
    </location>
</feature>
<dbReference type="CDD" id="cd06581">
    <property type="entry name" value="TM_PBP1_LivM_like"/>
    <property type="match status" value="1"/>
</dbReference>
<feature type="non-terminal residue" evidence="7">
    <location>
        <position position="218"/>
    </location>
</feature>
<dbReference type="InterPro" id="IPR043428">
    <property type="entry name" value="LivM-like"/>
</dbReference>
<dbReference type="EMBL" id="JBHUCP010000008">
    <property type="protein sequence ID" value="MFD1530385.1"/>
    <property type="molecule type" value="Genomic_DNA"/>
</dbReference>
<feature type="transmembrane region" description="Helical" evidence="6">
    <location>
        <begin position="58"/>
        <end position="78"/>
    </location>
</feature>
<organism evidence="7 8">
    <name type="scientific">Pseudonocardia aurantiaca</name>
    <dbReference type="NCBI Taxonomy" id="75290"/>
    <lineage>
        <taxon>Bacteria</taxon>
        <taxon>Bacillati</taxon>
        <taxon>Actinomycetota</taxon>
        <taxon>Actinomycetes</taxon>
        <taxon>Pseudonocardiales</taxon>
        <taxon>Pseudonocardiaceae</taxon>
        <taxon>Pseudonocardia</taxon>
    </lineage>
</organism>
<reference evidence="8" key="1">
    <citation type="journal article" date="2019" name="Int. J. Syst. Evol. Microbiol.">
        <title>The Global Catalogue of Microorganisms (GCM) 10K type strain sequencing project: providing services to taxonomists for standard genome sequencing and annotation.</title>
        <authorList>
            <consortium name="The Broad Institute Genomics Platform"/>
            <consortium name="The Broad Institute Genome Sequencing Center for Infectious Disease"/>
            <person name="Wu L."/>
            <person name="Ma J."/>
        </authorList>
    </citation>
    <scope>NUCLEOTIDE SEQUENCE [LARGE SCALE GENOMIC DNA]</scope>
    <source>
        <strain evidence="8">JCM 12165</strain>
    </source>
</reference>
<feature type="transmembrane region" description="Helical" evidence="6">
    <location>
        <begin position="85"/>
        <end position="106"/>
    </location>
</feature>
<dbReference type="InterPro" id="IPR001851">
    <property type="entry name" value="ABC_transp_permease"/>
</dbReference>
<evidence type="ECO:0000313" key="7">
    <source>
        <dbReference type="EMBL" id="MFD1530385.1"/>
    </source>
</evidence>
<feature type="transmembrane region" description="Helical" evidence="6">
    <location>
        <begin position="112"/>
        <end position="133"/>
    </location>
</feature>
<evidence type="ECO:0000256" key="2">
    <source>
        <dbReference type="ARBA" id="ARBA00022475"/>
    </source>
</evidence>
<dbReference type="Pfam" id="PF02653">
    <property type="entry name" value="BPD_transp_2"/>
    <property type="match status" value="1"/>
</dbReference>
<sequence>MTIVEQLQERATAGEAPRRAPGRRSAVAPVVVLVVLACLPYVSLPLPGVLPGLVNSPGSMQLLALCLVFGGIALSYDLLFGRTGLLSFGHALFVAAGSYTAALALAQPGAGLAGAVGLAVVVGIVLPLVVGAVALRVTGIAFAMVTLAFAQAGSILVLRNPGGATGGEEGLPLHPDGLPGLLVGVVNAPYRYWLALAYLALCWAVVAWLVRSRAGHVW</sequence>
<proteinExistence type="predicted"/>